<protein>
    <recommendedName>
        <fullName evidence="6">Autophagy-related protein 27</fullName>
    </recommendedName>
</protein>
<feature type="chain" id="PRO_5046223611" description="Autophagy-related protein 27" evidence="19">
    <location>
        <begin position="18"/>
        <end position="207"/>
    </location>
</feature>
<keyword evidence="7" id="KW-0813">Transport</keyword>
<evidence type="ECO:0000256" key="12">
    <source>
        <dbReference type="ARBA" id="ARBA00023006"/>
    </source>
</evidence>
<dbReference type="SUPFAM" id="SSF50911">
    <property type="entry name" value="Mannose 6-phosphate receptor domain"/>
    <property type="match status" value="1"/>
</dbReference>
<dbReference type="EMBL" id="BAAFRS010000083">
    <property type="protein sequence ID" value="GAB1221709.1"/>
    <property type="molecule type" value="Genomic_DNA"/>
</dbReference>
<keyword evidence="16" id="KW-1015">Disulfide bond</keyword>
<dbReference type="PROSITE" id="PS51914">
    <property type="entry name" value="MRH"/>
    <property type="match status" value="1"/>
</dbReference>
<evidence type="ECO:0000256" key="13">
    <source>
        <dbReference type="ARBA" id="ARBA00023034"/>
    </source>
</evidence>
<keyword evidence="12" id="KW-0072">Autophagy</keyword>
<name>A0ABQ0DFS3_9EUKA</name>
<dbReference type="PANTHER" id="PTHR15071">
    <property type="entry name" value="MANNOSE-6-PHOSPHATE RECEPTOR FAMILY MEMBER"/>
    <property type="match status" value="1"/>
</dbReference>
<dbReference type="InterPro" id="IPR009011">
    <property type="entry name" value="Man6P_isomerase_rcpt-bd_dom_sf"/>
</dbReference>
<evidence type="ECO:0000256" key="2">
    <source>
        <dbReference type="ARBA" id="ARBA00004358"/>
    </source>
</evidence>
<comment type="similarity">
    <text evidence="5">Belongs to the ATG27 family.</text>
</comment>
<dbReference type="PANTHER" id="PTHR15071:SF0">
    <property type="entry name" value="MANNOSE 6-PHOSPHATE RECEPTOR-LIKE PROTEIN 1"/>
    <property type="match status" value="1"/>
</dbReference>
<evidence type="ECO:0000256" key="4">
    <source>
        <dbReference type="ARBA" id="ARBA00004472"/>
    </source>
</evidence>
<dbReference type="Proteomes" id="UP001628156">
    <property type="component" value="Unassembled WGS sequence"/>
</dbReference>
<keyword evidence="14" id="KW-0496">Mitochondrion</keyword>
<keyword evidence="17" id="KW-0968">Cytoplasmic vesicle</keyword>
<evidence type="ECO:0000256" key="14">
    <source>
        <dbReference type="ARBA" id="ARBA00023128"/>
    </source>
</evidence>
<comment type="caution">
    <text evidence="21">The sequence shown here is derived from an EMBL/GenBank/DDBJ whole genome shotgun (WGS) entry which is preliminary data.</text>
</comment>
<dbReference type="InterPro" id="IPR044865">
    <property type="entry name" value="MRH_dom"/>
</dbReference>
<keyword evidence="9 19" id="KW-0732">Signal</keyword>
<evidence type="ECO:0000313" key="21">
    <source>
        <dbReference type="EMBL" id="GAB1221709.1"/>
    </source>
</evidence>
<evidence type="ECO:0000256" key="9">
    <source>
        <dbReference type="ARBA" id="ARBA00022729"/>
    </source>
</evidence>
<gene>
    <name evidence="21" type="ORF">ENUP19_0083G0085</name>
</gene>
<evidence type="ECO:0000256" key="6">
    <source>
        <dbReference type="ARBA" id="ARBA00013776"/>
    </source>
</evidence>
<organism evidence="21 22">
    <name type="scientific">Entamoeba nuttalli</name>
    <dbReference type="NCBI Taxonomy" id="412467"/>
    <lineage>
        <taxon>Eukaryota</taxon>
        <taxon>Amoebozoa</taxon>
        <taxon>Evosea</taxon>
        <taxon>Archamoebae</taxon>
        <taxon>Mastigamoebida</taxon>
        <taxon>Entamoebidae</taxon>
        <taxon>Entamoeba</taxon>
    </lineage>
</organism>
<evidence type="ECO:0000256" key="17">
    <source>
        <dbReference type="ARBA" id="ARBA00023329"/>
    </source>
</evidence>
<evidence type="ECO:0000256" key="19">
    <source>
        <dbReference type="SAM" id="SignalP"/>
    </source>
</evidence>
<keyword evidence="8 18" id="KW-0812">Transmembrane</keyword>
<evidence type="ECO:0000256" key="16">
    <source>
        <dbReference type="ARBA" id="ARBA00023157"/>
    </source>
</evidence>
<evidence type="ECO:0000256" key="11">
    <source>
        <dbReference type="ARBA" id="ARBA00022989"/>
    </source>
</evidence>
<proteinExistence type="inferred from homology"/>
<keyword evidence="13" id="KW-0333">Golgi apparatus</keyword>
<dbReference type="Pfam" id="PF09451">
    <property type="entry name" value="ATG27"/>
    <property type="match status" value="1"/>
</dbReference>
<evidence type="ECO:0000313" key="22">
    <source>
        <dbReference type="Proteomes" id="UP001628156"/>
    </source>
</evidence>
<evidence type="ECO:0000256" key="3">
    <source>
        <dbReference type="ARBA" id="ARBA00004394"/>
    </source>
</evidence>
<feature type="transmembrane region" description="Helical" evidence="18">
    <location>
        <begin position="150"/>
        <end position="178"/>
    </location>
</feature>
<dbReference type="Gene3D" id="2.70.130.10">
    <property type="entry name" value="Mannose-6-phosphate receptor binding domain"/>
    <property type="match status" value="1"/>
</dbReference>
<keyword evidence="22" id="KW-1185">Reference proteome</keyword>
<feature type="domain" description="MRH" evidence="20">
    <location>
        <begin position="13"/>
        <end position="140"/>
    </location>
</feature>
<evidence type="ECO:0000256" key="10">
    <source>
        <dbReference type="ARBA" id="ARBA00022927"/>
    </source>
</evidence>
<evidence type="ECO:0000256" key="7">
    <source>
        <dbReference type="ARBA" id="ARBA00022448"/>
    </source>
</evidence>
<evidence type="ECO:0000256" key="18">
    <source>
        <dbReference type="SAM" id="Phobius"/>
    </source>
</evidence>
<evidence type="ECO:0000259" key="20">
    <source>
        <dbReference type="PROSITE" id="PS51914"/>
    </source>
</evidence>
<keyword evidence="11 18" id="KW-1133">Transmembrane helix</keyword>
<evidence type="ECO:0000256" key="8">
    <source>
        <dbReference type="ARBA" id="ARBA00022692"/>
    </source>
</evidence>
<keyword evidence="10" id="KW-0653">Protein transport</keyword>
<reference evidence="21 22" key="1">
    <citation type="journal article" date="2019" name="PLoS Negl. Trop. Dis.">
        <title>Whole genome sequencing of Entamoeba nuttalli reveals mammalian host-related molecular signatures and a novel octapeptide-repeat surface protein.</title>
        <authorList>
            <person name="Tanaka M."/>
            <person name="Makiuchi T."/>
            <person name="Komiyama T."/>
            <person name="Shiina T."/>
            <person name="Osaki K."/>
            <person name="Tachibana H."/>
        </authorList>
    </citation>
    <scope>NUCLEOTIDE SEQUENCE [LARGE SCALE GENOMIC DNA]</scope>
    <source>
        <strain evidence="21 22">P19-061405</strain>
    </source>
</reference>
<comment type="subcellular location">
    <subcellularLocation>
        <location evidence="2">Cytoplasmic vesicle membrane</location>
        <topology evidence="2">Single-pass type I membrane protein</topology>
    </subcellularLocation>
    <subcellularLocation>
        <location evidence="3">Golgi apparatus membrane</location>
    </subcellularLocation>
    <subcellularLocation>
        <location evidence="1">Mitochondrion membrane</location>
        <topology evidence="1">Single-pass membrane protein</topology>
    </subcellularLocation>
    <subcellularLocation>
        <location evidence="4">Preautophagosomal structure membrane</location>
        <topology evidence="4">Single-pass type I membrane protein</topology>
    </subcellularLocation>
</comment>
<dbReference type="InterPro" id="IPR018939">
    <property type="entry name" value="Autophagy-rel_prot_27"/>
</dbReference>
<keyword evidence="15 18" id="KW-0472">Membrane</keyword>
<evidence type="ECO:0000256" key="1">
    <source>
        <dbReference type="ARBA" id="ARBA00004304"/>
    </source>
</evidence>
<evidence type="ECO:0000256" key="5">
    <source>
        <dbReference type="ARBA" id="ARBA00005363"/>
    </source>
</evidence>
<evidence type="ECO:0000256" key="15">
    <source>
        <dbReference type="ARBA" id="ARBA00023136"/>
    </source>
</evidence>
<feature type="signal peptide" evidence="19">
    <location>
        <begin position="1"/>
        <end position="17"/>
    </location>
</feature>
<accession>A0ABQ0DFS3</accession>
<sequence length="207" mass="22854">MIFLLLPLLVFSQECVLRDINYSKLTKPKNDPYLLSYPLYTFHFNICGPVDDDGNVAVAIAEDVTYSLGKYSTQEPFTDNNGNGFKYAGGSKSRSGNLWSSSIYIKCDNTVAKDIIQVSTADFDKATVSFEIRGPSACIVEESKKSLSPVAIIFIIIAVIVCVILIVFGSWCLVNFILGKRGIAILPLYSIFHKQQDAFATEKANLI</sequence>